<accession>A0A1W2A8W4</accession>
<keyword evidence="1" id="KW-1133">Transmembrane helix</keyword>
<organism evidence="2 3">
    <name type="scientific">Pedobacter nyackensis</name>
    <dbReference type="NCBI Taxonomy" id="475255"/>
    <lineage>
        <taxon>Bacteria</taxon>
        <taxon>Pseudomonadati</taxon>
        <taxon>Bacteroidota</taxon>
        <taxon>Sphingobacteriia</taxon>
        <taxon>Sphingobacteriales</taxon>
        <taxon>Sphingobacteriaceae</taxon>
        <taxon>Pedobacter</taxon>
    </lineage>
</organism>
<evidence type="ECO:0000313" key="2">
    <source>
        <dbReference type="EMBL" id="SMC57094.1"/>
    </source>
</evidence>
<name>A0A1W2A8W4_9SPHI</name>
<dbReference type="AlphaFoldDB" id="A0A1W2A8W4"/>
<proteinExistence type="predicted"/>
<evidence type="ECO:0000313" key="3">
    <source>
        <dbReference type="Proteomes" id="UP000192678"/>
    </source>
</evidence>
<dbReference type="EMBL" id="FWYB01000001">
    <property type="protein sequence ID" value="SMC57094.1"/>
    <property type="molecule type" value="Genomic_DNA"/>
</dbReference>
<dbReference type="Proteomes" id="UP000192678">
    <property type="component" value="Unassembled WGS sequence"/>
</dbReference>
<evidence type="ECO:0000256" key="1">
    <source>
        <dbReference type="SAM" id="Phobius"/>
    </source>
</evidence>
<keyword evidence="3" id="KW-1185">Reference proteome</keyword>
<feature type="transmembrane region" description="Helical" evidence="1">
    <location>
        <begin position="29"/>
        <end position="49"/>
    </location>
</feature>
<feature type="transmembrane region" description="Helical" evidence="1">
    <location>
        <begin position="5"/>
        <end position="23"/>
    </location>
</feature>
<protein>
    <submittedName>
        <fullName evidence="2">Uncharacterized protein</fullName>
    </submittedName>
</protein>
<sequence>MKDKVYLIIISLSVIATIIIKALELLKGGYNFDKILVIIWCLIALFYCIRSKKIQVLPKGE</sequence>
<gene>
    <name evidence="2" type="ORF">SAMN04488101_101320</name>
</gene>
<keyword evidence="1" id="KW-0812">Transmembrane</keyword>
<reference evidence="2 3" key="1">
    <citation type="submission" date="2017-04" db="EMBL/GenBank/DDBJ databases">
        <authorList>
            <person name="Afonso C.L."/>
            <person name="Miller P.J."/>
            <person name="Scott M.A."/>
            <person name="Spackman E."/>
            <person name="Goraichik I."/>
            <person name="Dimitrov K.M."/>
            <person name="Suarez D.L."/>
            <person name="Swayne D.E."/>
        </authorList>
    </citation>
    <scope>NUCLEOTIDE SEQUENCE [LARGE SCALE GENOMIC DNA]</scope>
    <source>
        <strain evidence="2 3">DSM 19625</strain>
    </source>
</reference>
<keyword evidence="1" id="KW-0472">Membrane</keyword>